<dbReference type="Pfam" id="PF04245">
    <property type="entry name" value="NA37"/>
    <property type="match status" value="1"/>
</dbReference>
<dbReference type="RefSeq" id="WP_308728450.1">
    <property type="nucleotide sequence ID" value="NZ_JAJEQF010000025.1"/>
</dbReference>
<sequence>MKKDDMIMKMGIVHILDSVVGMPVLSDCPIDMGSNLCDFLKAHIEKFTESDDMKVCQFSDESEVMGLIQNCNAENFVQTSRALCEKLYGIMNSNIDIPAADVAVVVFSAEGVDYFGFLKLNYKTSYTHATKATEKGENLNDIILQKAILPSAGQKLSEAFLVNLSNGEILLTEKKFEVNGEKKLYFSELFLECHAPMSQKTKLDIVTKAVEQVNKKYYGDEDTRRKMEVKQAIYDELEEKGSLEVEAVKEKVFKDSPQMQADLEEKLEKYNMEKEVVRPKSEATIKKFQKQHLTTDTGIEITIPMEEYKDPDKVEFITNPDGTISVLIKNIGHLSTR</sequence>
<accession>A0AAE3AY94</accession>
<dbReference type="GO" id="GO:0009295">
    <property type="term" value="C:nucleoid"/>
    <property type="evidence" value="ECO:0007669"/>
    <property type="project" value="InterPro"/>
</dbReference>
<organism evidence="1 2">
    <name type="scientific">Gallintestinimicrobium propionicum</name>
    <dbReference type="NCBI Taxonomy" id="2981770"/>
    <lineage>
        <taxon>Bacteria</taxon>
        <taxon>Bacillati</taxon>
        <taxon>Bacillota</taxon>
        <taxon>Clostridia</taxon>
        <taxon>Lachnospirales</taxon>
        <taxon>Lachnospiraceae</taxon>
        <taxon>Gallintestinimicrobium</taxon>
    </lineage>
</organism>
<comment type="caution">
    <text evidence="1">The sequence shown here is derived from an EMBL/GenBank/DDBJ whole genome shotgun (WGS) entry which is preliminary data.</text>
</comment>
<dbReference type="Proteomes" id="UP001199355">
    <property type="component" value="Unassembled WGS sequence"/>
</dbReference>
<dbReference type="InterPro" id="IPR007358">
    <property type="entry name" value="Nucleoid_associated_NdpA"/>
</dbReference>
<dbReference type="EMBL" id="JAJEQF010000025">
    <property type="protein sequence ID" value="MCC2168023.1"/>
    <property type="molecule type" value="Genomic_DNA"/>
</dbReference>
<protein>
    <submittedName>
        <fullName evidence="1">Nucleoid-associated protein</fullName>
    </submittedName>
</protein>
<reference evidence="1 2" key="1">
    <citation type="submission" date="2021-10" db="EMBL/GenBank/DDBJ databases">
        <title>Anaerobic single-cell dispensing facilitates the cultivation of human gut bacteria.</title>
        <authorList>
            <person name="Afrizal A."/>
        </authorList>
    </citation>
    <scope>NUCLEOTIDE SEQUENCE [LARGE SCALE GENOMIC DNA]</scope>
    <source>
        <strain evidence="1 2">CLA-AA-H244</strain>
    </source>
</reference>
<keyword evidence="2" id="KW-1185">Reference proteome</keyword>
<name>A0AAE3AY94_9FIRM</name>
<proteinExistence type="predicted"/>
<evidence type="ECO:0000313" key="2">
    <source>
        <dbReference type="Proteomes" id="UP001199355"/>
    </source>
</evidence>
<dbReference type="AlphaFoldDB" id="A0AAE3AY94"/>
<gene>
    <name evidence="1" type="ORF">LKD45_10005</name>
</gene>
<evidence type="ECO:0000313" key="1">
    <source>
        <dbReference type="EMBL" id="MCC2168023.1"/>
    </source>
</evidence>